<gene>
    <name evidence="2" type="ORF">DFH94DRAFT_700134</name>
</gene>
<feature type="region of interest" description="Disordered" evidence="1">
    <location>
        <begin position="555"/>
        <end position="583"/>
    </location>
</feature>
<feature type="region of interest" description="Disordered" evidence="1">
    <location>
        <begin position="168"/>
        <end position="189"/>
    </location>
</feature>
<sequence length="583" mass="64970">MSSVQIRCHGCNRNFTPRGLSQHVNRTPHPPCRAVYITSQLPSVSTSVPRTVFPPALDPSCTSCDLGDDTPGDEYGAANDRAPNPAVGVHSLDDDVVLSFRGGSNDMFNPANVTDVDVFEALEYSNNISMATIPDHLTVDENLGDLEEESVQIDAENSDTTSTVVIEQFPSGSPGTPIPDTPRGSPAYASHQDMLADSVWAPFHSQHDWAIVCWAKMSGPTSTAVTELLAIPEVVDTLSLSYRTTKQLNDIIDKEMSGRPPFQCKVLNIGDERLEFYSRDALECIRSLYGDPEFTQDLVFAPERHYTSHECTSCLYNEMYTCDWWWTVQTILESRQPGATVILLIVSSDKTQLMLFRGKTAYLIYMTIGNIPKDIRQKPSRQAQLLIGYILTTKLEGVTNKATRRWVTMMSGNGIWHRCHPIFAIFVGDYPKQALITCTYNGRCPKCCITPGQLGEYQTFLCLVQNTALNTYLLANGNIPAFQQACREAGLKPVYHPFWESLPLADIFLSITLDILHQMLQGMMKHLIKWLVCVFGPREINAQCRAMLPSPRPWDFPPSIDGDISREDSPMELDEPEGAVSLD</sequence>
<reference evidence="2" key="2">
    <citation type="journal article" date="2020" name="Nat. Commun.">
        <title>Large-scale genome sequencing of mycorrhizal fungi provides insights into the early evolution of symbiotic traits.</title>
        <authorList>
            <person name="Miyauchi S."/>
            <person name="Kiss E."/>
            <person name="Kuo A."/>
            <person name="Drula E."/>
            <person name="Kohler A."/>
            <person name="Sanchez-Garcia M."/>
            <person name="Morin E."/>
            <person name="Andreopoulos B."/>
            <person name="Barry K.W."/>
            <person name="Bonito G."/>
            <person name="Buee M."/>
            <person name="Carver A."/>
            <person name="Chen C."/>
            <person name="Cichocki N."/>
            <person name="Clum A."/>
            <person name="Culley D."/>
            <person name="Crous P.W."/>
            <person name="Fauchery L."/>
            <person name="Girlanda M."/>
            <person name="Hayes R.D."/>
            <person name="Keri Z."/>
            <person name="LaButti K."/>
            <person name="Lipzen A."/>
            <person name="Lombard V."/>
            <person name="Magnuson J."/>
            <person name="Maillard F."/>
            <person name="Murat C."/>
            <person name="Nolan M."/>
            <person name="Ohm R.A."/>
            <person name="Pangilinan J."/>
            <person name="Pereira M.F."/>
            <person name="Perotto S."/>
            <person name="Peter M."/>
            <person name="Pfister S."/>
            <person name="Riley R."/>
            <person name="Sitrit Y."/>
            <person name="Stielow J.B."/>
            <person name="Szollosi G."/>
            <person name="Zifcakova L."/>
            <person name="Stursova M."/>
            <person name="Spatafora J.W."/>
            <person name="Tedersoo L."/>
            <person name="Vaario L.M."/>
            <person name="Yamada A."/>
            <person name="Yan M."/>
            <person name="Wang P."/>
            <person name="Xu J."/>
            <person name="Bruns T."/>
            <person name="Baldrian P."/>
            <person name="Vilgalys R."/>
            <person name="Dunand C."/>
            <person name="Henrissat B."/>
            <person name="Grigoriev I.V."/>
            <person name="Hibbett D."/>
            <person name="Nagy L.G."/>
            <person name="Martin F.M."/>
        </authorList>
    </citation>
    <scope>NUCLEOTIDE SEQUENCE</scope>
    <source>
        <strain evidence="2">Prilba</strain>
    </source>
</reference>
<name>A0A9P5JUC4_9AGAM</name>
<dbReference type="InterPro" id="IPR041078">
    <property type="entry name" value="Plavaka"/>
</dbReference>
<dbReference type="Proteomes" id="UP000759537">
    <property type="component" value="Unassembled WGS sequence"/>
</dbReference>
<dbReference type="OrthoDB" id="2418900at2759"/>
<reference evidence="2" key="1">
    <citation type="submission" date="2019-10" db="EMBL/GenBank/DDBJ databases">
        <authorList>
            <consortium name="DOE Joint Genome Institute"/>
            <person name="Kuo A."/>
            <person name="Miyauchi S."/>
            <person name="Kiss E."/>
            <person name="Drula E."/>
            <person name="Kohler A."/>
            <person name="Sanchez-Garcia M."/>
            <person name="Andreopoulos B."/>
            <person name="Barry K.W."/>
            <person name="Bonito G."/>
            <person name="Buee M."/>
            <person name="Carver A."/>
            <person name="Chen C."/>
            <person name="Cichocki N."/>
            <person name="Clum A."/>
            <person name="Culley D."/>
            <person name="Crous P.W."/>
            <person name="Fauchery L."/>
            <person name="Girlanda M."/>
            <person name="Hayes R."/>
            <person name="Keri Z."/>
            <person name="LaButti K."/>
            <person name="Lipzen A."/>
            <person name="Lombard V."/>
            <person name="Magnuson J."/>
            <person name="Maillard F."/>
            <person name="Morin E."/>
            <person name="Murat C."/>
            <person name="Nolan M."/>
            <person name="Ohm R."/>
            <person name="Pangilinan J."/>
            <person name="Pereira M."/>
            <person name="Perotto S."/>
            <person name="Peter M."/>
            <person name="Riley R."/>
            <person name="Sitrit Y."/>
            <person name="Stielow B."/>
            <person name="Szollosi G."/>
            <person name="Zifcakova L."/>
            <person name="Stursova M."/>
            <person name="Spatafora J.W."/>
            <person name="Tedersoo L."/>
            <person name="Vaario L.-M."/>
            <person name="Yamada A."/>
            <person name="Yan M."/>
            <person name="Wang P."/>
            <person name="Xu J."/>
            <person name="Bruns T."/>
            <person name="Baldrian P."/>
            <person name="Vilgalys R."/>
            <person name="Henrissat B."/>
            <person name="Grigoriev I.V."/>
            <person name="Hibbett D."/>
            <person name="Nagy L.G."/>
            <person name="Martin F.M."/>
        </authorList>
    </citation>
    <scope>NUCLEOTIDE SEQUENCE</scope>
    <source>
        <strain evidence="2">Prilba</strain>
    </source>
</reference>
<dbReference type="Pfam" id="PF18759">
    <property type="entry name" value="Plavaka"/>
    <property type="match status" value="1"/>
</dbReference>
<proteinExistence type="predicted"/>
<keyword evidence="3" id="KW-1185">Reference proteome</keyword>
<protein>
    <recommendedName>
        <fullName evidence="4">C2H2-type domain-containing protein</fullName>
    </recommendedName>
</protein>
<comment type="caution">
    <text evidence="2">The sequence shown here is derived from an EMBL/GenBank/DDBJ whole genome shotgun (WGS) entry which is preliminary data.</text>
</comment>
<dbReference type="EMBL" id="WHVB01000141">
    <property type="protein sequence ID" value="KAF8460986.1"/>
    <property type="molecule type" value="Genomic_DNA"/>
</dbReference>
<evidence type="ECO:0000313" key="3">
    <source>
        <dbReference type="Proteomes" id="UP000759537"/>
    </source>
</evidence>
<evidence type="ECO:0000313" key="2">
    <source>
        <dbReference type="EMBL" id="KAF8460986.1"/>
    </source>
</evidence>
<evidence type="ECO:0000256" key="1">
    <source>
        <dbReference type="SAM" id="MobiDB-lite"/>
    </source>
</evidence>
<dbReference type="AlphaFoldDB" id="A0A9P5JUC4"/>
<evidence type="ECO:0008006" key="4">
    <source>
        <dbReference type="Google" id="ProtNLM"/>
    </source>
</evidence>
<organism evidence="2 3">
    <name type="scientific">Russula ochroleuca</name>
    <dbReference type="NCBI Taxonomy" id="152965"/>
    <lineage>
        <taxon>Eukaryota</taxon>
        <taxon>Fungi</taxon>
        <taxon>Dikarya</taxon>
        <taxon>Basidiomycota</taxon>
        <taxon>Agaricomycotina</taxon>
        <taxon>Agaricomycetes</taxon>
        <taxon>Russulales</taxon>
        <taxon>Russulaceae</taxon>
        <taxon>Russula</taxon>
    </lineage>
</organism>
<accession>A0A9P5JUC4</accession>